<proteinExistence type="predicted"/>
<reference evidence="1" key="1">
    <citation type="journal article" date="2012" name="Proc. Natl. Acad. Sci. U.S.A.">
        <title>Antigenic diversity is generated by distinct evolutionary mechanisms in African trypanosome species.</title>
        <authorList>
            <person name="Jackson A.P."/>
            <person name="Berry A."/>
            <person name="Aslett M."/>
            <person name="Allison H.C."/>
            <person name="Burton P."/>
            <person name="Vavrova-Anderson J."/>
            <person name="Brown R."/>
            <person name="Browne H."/>
            <person name="Corton N."/>
            <person name="Hauser H."/>
            <person name="Gamble J."/>
            <person name="Gilderthorp R."/>
            <person name="Marcello L."/>
            <person name="McQuillan J."/>
            <person name="Otto T.D."/>
            <person name="Quail M.A."/>
            <person name="Sanders M.J."/>
            <person name="van Tonder A."/>
            <person name="Ginger M.L."/>
            <person name="Field M.C."/>
            <person name="Barry J.D."/>
            <person name="Hertz-Fowler C."/>
            <person name="Berriman M."/>
        </authorList>
    </citation>
    <scope>NUCLEOTIDE SEQUENCE</scope>
    <source>
        <strain evidence="1">IL3000</strain>
    </source>
</reference>
<gene>
    <name evidence="1" type="ORF">TCIL3000_11_5270</name>
</gene>
<sequence>MIPESPYFTPLRGAARDHTLLRNCALAAPSAAASRYIHRLEEEVSALTQQCNTACNLLRRAVIVQDLSTVVIDELEGRSSIVEEESTLRSNTLWLCMYVMAVLKRVVQKNITDSGLNYGSRVDVSSMLDLGELPERIIRAIRSVFEQGNERVTELVGAVPKKVCMALAAEEARSDKLQLSSCASHAAEVSNGFAALQRHLER</sequence>
<dbReference type="EMBL" id="HE575324">
    <property type="protein sequence ID" value="CCC95116.1"/>
    <property type="molecule type" value="Genomic_DNA"/>
</dbReference>
<name>G0V0E5_TRYCI</name>
<protein>
    <submittedName>
        <fullName evidence="1">Uncharacterized protein TCIL3000_11_5270</fullName>
    </submittedName>
</protein>
<dbReference type="VEuPathDB" id="TriTrypDB:TcIL3000.11.5270"/>
<feature type="non-terminal residue" evidence="1">
    <location>
        <position position="202"/>
    </location>
</feature>
<organism evidence="1">
    <name type="scientific">Trypanosoma congolense (strain IL3000)</name>
    <dbReference type="NCBI Taxonomy" id="1068625"/>
    <lineage>
        <taxon>Eukaryota</taxon>
        <taxon>Discoba</taxon>
        <taxon>Euglenozoa</taxon>
        <taxon>Kinetoplastea</taxon>
        <taxon>Metakinetoplastina</taxon>
        <taxon>Trypanosomatida</taxon>
        <taxon>Trypanosomatidae</taxon>
        <taxon>Trypanosoma</taxon>
        <taxon>Nannomonas</taxon>
    </lineage>
</organism>
<dbReference type="AlphaFoldDB" id="G0V0E5"/>
<evidence type="ECO:0000313" key="1">
    <source>
        <dbReference type="EMBL" id="CCC95116.1"/>
    </source>
</evidence>
<accession>G0V0E5</accession>